<geneLocation type="plasmid" evidence="1 2">
    <name>pACP4.4</name>
</geneLocation>
<evidence type="ECO:0000313" key="2">
    <source>
        <dbReference type="Proteomes" id="UP000194440"/>
    </source>
</evidence>
<dbReference type="EMBL" id="CP021370">
    <property type="protein sequence ID" value="ART61613.1"/>
    <property type="molecule type" value="Genomic_DNA"/>
</dbReference>
<accession>A0A240UKL0</accession>
<gene>
    <name evidence="1" type="ORF">CBP36_21880</name>
</gene>
<keyword evidence="1" id="KW-0614">Plasmid</keyword>
<dbReference type="SUPFAM" id="SSF47598">
    <property type="entry name" value="Ribbon-helix-helix"/>
    <property type="match status" value="1"/>
</dbReference>
<protein>
    <submittedName>
        <fullName evidence="1">Uncharacterized protein</fullName>
    </submittedName>
</protein>
<dbReference type="Pfam" id="PF21983">
    <property type="entry name" value="NikA-like"/>
    <property type="match status" value="1"/>
</dbReference>
<keyword evidence="2" id="KW-1185">Reference proteome</keyword>
<proteinExistence type="predicted"/>
<reference evidence="1" key="1">
    <citation type="submission" date="2017-05" db="EMBL/GenBank/DDBJ databases">
        <title>Polyphasic characterization of four soil-derived phenanthrene-degrading Acidovorax strains and proposal of Acidovorax phenanthrenivorans sp. nov.</title>
        <authorList>
            <person name="Singleton D."/>
            <person name="Lee J."/>
            <person name="Dickey A.N."/>
            <person name="Stroud A."/>
            <person name="Scholl E.H."/>
            <person name="Wright F.A."/>
            <person name="Aitken M.D."/>
        </authorList>
    </citation>
    <scope>NUCLEOTIDE SEQUENCE</scope>
    <source>
        <strain evidence="1">P4</strain>
        <plasmid evidence="1">pACP4.4</plasmid>
    </source>
</reference>
<organism evidence="1 2">
    <name type="scientific">Acidovorax carolinensis</name>
    <dbReference type="NCBI Taxonomy" id="553814"/>
    <lineage>
        <taxon>Bacteria</taxon>
        <taxon>Pseudomonadati</taxon>
        <taxon>Pseudomonadota</taxon>
        <taxon>Betaproteobacteria</taxon>
        <taxon>Burkholderiales</taxon>
        <taxon>Comamonadaceae</taxon>
        <taxon>Acidovorax</taxon>
    </lineage>
</organism>
<sequence length="125" mass="13972">MPRAKGTGKGPTERFNIRLDEDTAGFYRTKANEHGISISEFLRQTLVQGVIAENVQDIEQRLRRLLDEIRAGGQGGGKVEIPDELWLSVFTAEYMLAAIVEARDVQQLYEAQNKAKAKLKRVKGG</sequence>
<name>A0A240UKL0_9BURK</name>
<dbReference type="Proteomes" id="UP000194440">
    <property type="component" value="Plasmid pACP4.4"/>
</dbReference>
<dbReference type="GO" id="GO:0006355">
    <property type="term" value="P:regulation of DNA-templated transcription"/>
    <property type="evidence" value="ECO:0007669"/>
    <property type="project" value="InterPro"/>
</dbReference>
<dbReference type="GeneID" id="61391568"/>
<dbReference type="InterPro" id="IPR010985">
    <property type="entry name" value="Ribbon_hlx_hlx"/>
</dbReference>
<dbReference type="RefSeq" id="WP_009242070.1">
    <property type="nucleotide sequence ID" value="NZ_CP021365.1"/>
</dbReference>
<evidence type="ECO:0000313" key="1">
    <source>
        <dbReference type="EMBL" id="ART61613.1"/>
    </source>
</evidence>
<dbReference type="KEGG" id="acip:CBP36_21880"/>
<dbReference type="AlphaFoldDB" id="A0A240UKL0"/>
<dbReference type="OrthoDB" id="8910443at2"/>
<dbReference type="InterPro" id="IPR053842">
    <property type="entry name" value="NikA-like"/>
</dbReference>